<dbReference type="PROSITE" id="PS50088">
    <property type="entry name" value="ANK_REPEAT"/>
    <property type="match status" value="4"/>
</dbReference>
<dbReference type="AlphaFoldDB" id="A0A6P5IZK8"/>
<name>A0A6P5IZK8_PHACI</name>
<dbReference type="InterPro" id="IPR036770">
    <property type="entry name" value="Ankyrin_rpt-contain_sf"/>
</dbReference>
<dbReference type="GO" id="GO:0010468">
    <property type="term" value="P:regulation of gene expression"/>
    <property type="evidence" value="ECO:0007669"/>
    <property type="project" value="TreeGrafter"/>
</dbReference>
<keyword evidence="5" id="KW-1185">Reference proteome</keyword>
<feature type="repeat" description="ANK" evidence="3">
    <location>
        <begin position="390"/>
        <end position="422"/>
    </location>
</feature>
<dbReference type="FunCoup" id="A0A6P5IZK8">
    <property type="interactions" value="754"/>
</dbReference>
<evidence type="ECO:0000256" key="3">
    <source>
        <dbReference type="PROSITE-ProRule" id="PRU00023"/>
    </source>
</evidence>
<proteinExistence type="predicted"/>
<dbReference type="SUPFAM" id="SSF48403">
    <property type="entry name" value="Ankyrin repeat"/>
    <property type="match status" value="1"/>
</dbReference>
<dbReference type="InterPro" id="IPR002110">
    <property type="entry name" value="Ankyrin_rpt"/>
</dbReference>
<reference evidence="6" key="1">
    <citation type="submission" date="2025-08" db="UniProtKB">
        <authorList>
            <consortium name="RefSeq"/>
        </authorList>
    </citation>
    <scope>IDENTIFICATION</scope>
    <source>
        <tissue evidence="6">Spleen</tissue>
    </source>
</reference>
<sequence>MGSRGPLGRNVGGTDGRIPGERRSGALDEVGPPPWFPRRGDREVGSGGNCGGGGVGEEPPCGKHCLGFLVREAWEERGEGLFHHPGPLITLTLGLPFFPPTPTATVSRGERSHIPSQTVKKLLEAQRRRRQSGTNYQPQGQVPATSANETEPGEPANEGSNSLSSLPHPEHPGSQPRGPESLFVADPSYPAGLGPFPGAPEVQVAGLGAPSAPLAQAPGWDLEAHGLYPDCHYHCAASTEAFFTPGLFTATEPGGLPSFPPLLEGPVDATGLYVETSPPPAGPWGAPGPPQLLAPHGASLDTARAEVQALGLQRLLTQDEEGDTLLHLFAAQGLRWSAYAAAEVLQGCGQLDIQEHQGKTPLLVAATANQPLIVQDLLTLGADPNATDHRGRTILHLAATYGLPGVLTAVFNSGIQVDMETRDFEGFSPLHVAVLSLNEATQQPACGSRTMTVPARDRLACVQMLLQMGADHTSQEFKSSKTVLHLAVQSGNVSLVQMLLDLPNGDPRAFVNMKAHGNTALHMAAALPPGFPQEPIIRGLLAAGADPALRNLENEQPAHLLGPGPASEALRQLLKRSRTLPLASSS</sequence>
<evidence type="ECO:0000313" key="6">
    <source>
        <dbReference type="RefSeq" id="XP_020827562.1"/>
    </source>
</evidence>
<gene>
    <name evidence="6" type="primary">NFKBID</name>
</gene>
<evidence type="ECO:0000256" key="1">
    <source>
        <dbReference type="ARBA" id="ARBA00022737"/>
    </source>
</evidence>
<evidence type="ECO:0000256" key="2">
    <source>
        <dbReference type="ARBA" id="ARBA00023043"/>
    </source>
</evidence>
<keyword evidence="2 3" id="KW-0040">ANK repeat</keyword>
<dbReference type="CTD" id="84807"/>
<evidence type="ECO:0000313" key="5">
    <source>
        <dbReference type="Proteomes" id="UP000515140"/>
    </source>
</evidence>
<feature type="region of interest" description="Disordered" evidence="4">
    <location>
        <begin position="125"/>
        <end position="196"/>
    </location>
</feature>
<feature type="compositionally biased region" description="Polar residues" evidence="4">
    <location>
        <begin position="132"/>
        <end position="149"/>
    </location>
</feature>
<protein>
    <submittedName>
        <fullName evidence="6">NF-kappa-B inhibitor delta</fullName>
    </submittedName>
</protein>
<feature type="repeat" description="ANK" evidence="3">
    <location>
        <begin position="479"/>
        <end position="501"/>
    </location>
</feature>
<organism evidence="5 6">
    <name type="scientific">Phascolarctos cinereus</name>
    <name type="common">Koala</name>
    <dbReference type="NCBI Taxonomy" id="38626"/>
    <lineage>
        <taxon>Eukaryota</taxon>
        <taxon>Metazoa</taxon>
        <taxon>Chordata</taxon>
        <taxon>Craniata</taxon>
        <taxon>Vertebrata</taxon>
        <taxon>Euteleostomi</taxon>
        <taxon>Mammalia</taxon>
        <taxon>Metatheria</taxon>
        <taxon>Diprotodontia</taxon>
        <taxon>Phascolarctidae</taxon>
        <taxon>Phascolarctos</taxon>
    </lineage>
</organism>
<dbReference type="RefSeq" id="XP_020827562.1">
    <property type="nucleotide sequence ID" value="XM_020971903.1"/>
</dbReference>
<dbReference type="PANTHER" id="PTHR24124">
    <property type="entry name" value="ANKYRIN REPEAT FAMILY A"/>
    <property type="match status" value="1"/>
</dbReference>
<feature type="region of interest" description="Disordered" evidence="4">
    <location>
        <begin position="1"/>
        <end position="58"/>
    </location>
</feature>
<dbReference type="Proteomes" id="UP000515140">
    <property type="component" value="Unplaced"/>
</dbReference>
<accession>A0A6P5IZK8</accession>
<feature type="repeat" description="ANK" evidence="3">
    <location>
        <begin position="357"/>
        <end position="389"/>
    </location>
</feature>
<dbReference type="PANTHER" id="PTHR24124:SF7">
    <property type="entry name" value="NF-KAPPA-B INHIBITOR DELTA"/>
    <property type="match status" value="1"/>
</dbReference>
<keyword evidence="1" id="KW-0677">Repeat</keyword>
<feature type="repeat" description="ANK" evidence="3">
    <location>
        <begin position="516"/>
        <end position="552"/>
    </location>
</feature>
<dbReference type="KEGG" id="pcw:110197855"/>
<dbReference type="Pfam" id="PF12796">
    <property type="entry name" value="Ank_2"/>
    <property type="match status" value="2"/>
</dbReference>
<dbReference type="GeneID" id="110197855"/>
<feature type="compositionally biased region" description="Gly residues" evidence="4">
    <location>
        <begin position="45"/>
        <end position="56"/>
    </location>
</feature>
<dbReference type="PROSITE" id="PS50297">
    <property type="entry name" value="ANK_REP_REGION"/>
    <property type="match status" value="2"/>
</dbReference>
<dbReference type="GO" id="GO:0005634">
    <property type="term" value="C:nucleus"/>
    <property type="evidence" value="ECO:0007669"/>
    <property type="project" value="TreeGrafter"/>
</dbReference>
<dbReference type="Gene3D" id="1.25.40.20">
    <property type="entry name" value="Ankyrin repeat-containing domain"/>
    <property type="match status" value="1"/>
</dbReference>
<dbReference type="InParanoid" id="A0A6P5IZK8"/>
<dbReference type="SMART" id="SM00248">
    <property type="entry name" value="ANK"/>
    <property type="match status" value="5"/>
</dbReference>
<evidence type="ECO:0000256" key="4">
    <source>
        <dbReference type="SAM" id="MobiDB-lite"/>
    </source>
</evidence>